<sequence length="336" mass="36057">MGVGVAVGLLEAISGGGVIMLAGMQPARLRLAVIIATAETIERRTVVSLSEIIERLLSGQKQDSIHASFPIAYSAAVEPNSLNRRVGRFAPLLVGEFSIVDRMGMGWQASLAHDLFAGLLPGRYWLKIDAPPIPVAPFSFSAPVSGFECCLIPSRERADGSVVSGDETGAALLDSGSRETRGGAAGTDLDDVDLVPLLPVDTEGVVLIRHHDIESPFSGAPNRLYGCRSRNGDVKLPREVIVVSCLISVAFPDFGSEVHRRPSCDEPGSPVRNLAGPRRGCRTEAEAAHSPTINAVWTPVLLRERPSNQIVIDLHRITQIGCADSISHRRHLECMR</sequence>
<evidence type="ECO:0000313" key="1">
    <source>
        <dbReference type="EMBL" id="GAB77547.1"/>
    </source>
</evidence>
<dbReference type="EMBL" id="BAGZ01000005">
    <property type="protein sequence ID" value="GAB77547.1"/>
    <property type="molecule type" value="Genomic_DNA"/>
</dbReference>
<evidence type="ECO:0000313" key="2">
    <source>
        <dbReference type="Proteomes" id="UP000008495"/>
    </source>
</evidence>
<keyword evidence="2" id="KW-1185">Reference proteome</keyword>
<reference evidence="1 2" key="1">
    <citation type="submission" date="2012-08" db="EMBL/GenBank/DDBJ databases">
        <title>Whole genome shotgun sequence of Austwickia chelonae NBRC 105200.</title>
        <authorList>
            <person name="Yoshida I."/>
            <person name="Hosoyama A."/>
            <person name="Tsuchikane K."/>
            <person name="Katsumata H."/>
            <person name="Ando Y."/>
            <person name="Ohji S."/>
            <person name="Hamada M."/>
            <person name="Tamura T."/>
            <person name="Yamazoe A."/>
            <person name="Yamazaki S."/>
            <person name="Fujita N."/>
        </authorList>
    </citation>
    <scope>NUCLEOTIDE SEQUENCE [LARGE SCALE GENOMIC DNA]</scope>
    <source>
        <strain evidence="1 2">NBRC 105200</strain>
    </source>
</reference>
<gene>
    <name evidence="1" type="ORF">AUCHE_05_04590</name>
</gene>
<proteinExistence type="predicted"/>
<name>K6W6V0_9MICO</name>
<comment type="caution">
    <text evidence="1">The sequence shown here is derived from an EMBL/GenBank/DDBJ whole genome shotgun (WGS) entry which is preliminary data.</text>
</comment>
<organism evidence="1 2">
    <name type="scientific">Austwickia chelonae NBRC 105200</name>
    <dbReference type="NCBI Taxonomy" id="1184607"/>
    <lineage>
        <taxon>Bacteria</taxon>
        <taxon>Bacillati</taxon>
        <taxon>Actinomycetota</taxon>
        <taxon>Actinomycetes</taxon>
        <taxon>Micrococcales</taxon>
        <taxon>Dermatophilaceae</taxon>
        <taxon>Austwickia</taxon>
    </lineage>
</organism>
<accession>K6W6V0</accession>
<protein>
    <submittedName>
        <fullName evidence="1">Uncharacterized protein</fullName>
    </submittedName>
</protein>
<dbReference type="Proteomes" id="UP000008495">
    <property type="component" value="Unassembled WGS sequence"/>
</dbReference>
<dbReference type="AlphaFoldDB" id="K6W6V0"/>